<accession>A0AAE1KAA4</accession>
<dbReference type="Proteomes" id="UP001286313">
    <property type="component" value="Unassembled WGS sequence"/>
</dbReference>
<gene>
    <name evidence="3" type="ORF">Pcinc_027772</name>
</gene>
<proteinExistence type="predicted"/>
<feature type="domain" description="Peptidase S1" evidence="2">
    <location>
        <begin position="16"/>
        <end position="72"/>
    </location>
</feature>
<dbReference type="EMBL" id="JAWQEG010003350">
    <property type="protein sequence ID" value="KAK3866710.1"/>
    <property type="molecule type" value="Genomic_DNA"/>
</dbReference>
<dbReference type="Gene3D" id="2.40.10.10">
    <property type="entry name" value="Trypsin-like serine proteases"/>
    <property type="match status" value="1"/>
</dbReference>
<dbReference type="InterPro" id="IPR009003">
    <property type="entry name" value="Peptidase_S1_PA"/>
</dbReference>
<organism evidence="3 4">
    <name type="scientific">Petrolisthes cinctipes</name>
    <name type="common">Flat porcelain crab</name>
    <dbReference type="NCBI Taxonomy" id="88211"/>
    <lineage>
        <taxon>Eukaryota</taxon>
        <taxon>Metazoa</taxon>
        <taxon>Ecdysozoa</taxon>
        <taxon>Arthropoda</taxon>
        <taxon>Crustacea</taxon>
        <taxon>Multicrustacea</taxon>
        <taxon>Malacostraca</taxon>
        <taxon>Eumalacostraca</taxon>
        <taxon>Eucarida</taxon>
        <taxon>Decapoda</taxon>
        <taxon>Pleocyemata</taxon>
        <taxon>Anomura</taxon>
        <taxon>Galatheoidea</taxon>
        <taxon>Porcellanidae</taxon>
        <taxon>Petrolisthes</taxon>
    </lineage>
</organism>
<dbReference type="Pfam" id="PF00089">
    <property type="entry name" value="Trypsin"/>
    <property type="match status" value="1"/>
</dbReference>
<keyword evidence="4" id="KW-1185">Reference proteome</keyword>
<dbReference type="GO" id="GO:0004252">
    <property type="term" value="F:serine-type endopeptidase activity"/>
    <property type="evidence" value="ECO:0007669"/>
    <property type="project" value="InterPro"/>
</dbReference>
<sequence>MILLSVDWDAEFSVGKDGRRGVVAGWGLTEELGHPSKLLVKVYLPFISVVECRMLYRNVNLVTSNMLCTLHNATRQHPAKDSCKHQPPLPHQHNPTASQECTADLLNLNEAFTIHPLASTAKNEEWHKKKKIDLPPSTEELDTQFFARGSS</sequence>
<dbReference type="SUPFAM" id="SSF50494">
    <property type="entry name" value="Trypsin-like serine proteases"/>
    <property type="match status" value="1"/>
</dbReference>
<evidence type="ECO:0000313" key="4">
    <source>
        <dbReference type="Proteomes" id="UP001286313"/>
    </source>
</evidence>
<feature type="region of interest" description="Disordered" evidence="1">
    <location>
        <begin position="78"/>
        <end position="98"/>
    </location>
</feature>
<evidence type="ECO:0000256" key="1">
    <source>
        <dbReference type="SAM" id="MobiDB-lite"/>
    </source>
</evidence>
<dbReference type="InterPro" id="IPR001254">
    <property type="entry name" value="Trypsin_dom"/>
</dbReference>
<evidence type="ECO:0000259" key="2">
    <source>
        <dbReference type="Pfam" id="PF00089"/>
    </source>
</evidence>
<dbReference type="InterPro" id="IPR043504">
    <property type="entry name" value="Peptidase_S1_PA_chymotrypsin"/>
</dbReference>
<protein>
    <recommendedName>
        <fullName evidence="2">Peptidase S1 domain-containing protein</fullName>
    </recommendedName>
</protein>
<name>A0AAE1KAA4_PETCI</name>
<reference evidence="3" key="1">
    <citation type="submission" date="2023-10" db="EMBL/GenBank/DDBJ databases">
        <title>Genome assemblies of two species of porcelain crab, Petrolisthes cinctipes and Petrolisthes manimaculis (Anomura: Porcellanidae).</title>
        <authorList>
            <person name="Angst P."/>
        </authorList>
    </citation>
    <scope>NUCLEOTIDE SEQUENCE</scope>
    <source>
        <strain evidence="3">PB745_01</strain>
        <tissue evidence="3">Gill</tissue>
    </source>
</reference>
<dbReference type="GO" id="GO:0006508">
    <property type="term" value="P:proteolysis"/>
    <property type="evidence" value="ECO:0007669"/>
    <property type="project" value="InterPro"/>
</dbReference>
<dbReference type="AlphaFoldDB" id="A0AAE1KAA4"/>
<comment type="caution">
    <text evidence="3">The sequence shown here is derived from an EMBL/GenBank/DDBJ whole genome shotgun (WGS) entry which is preliminary data.</text>
</comment>
<evidence type="ECO:0000313" key="3">
    <source>
        <dbReference type="EMBL" id="KAK3866710.1"/>
    </source>
</evidence>